<sequence>MLLTSAARTFSAAPGLGHRAASAIASKYSKAAFGAALQKSPQTLTKVASELTTASNVIKSNPEIGSFVTNPTLSSKDRAAGLQVLFGKLETGVGAKKEPVSEITKNLFVVLSDNGRLMESEEVIQGFNELVAEYKGELTVTVTSAVPLAKDVLTKLEGSLKQSQAAQAAKVLKIENKVNPGILGGLIVDFGEKTIDLSVQSRVTKLNNILQQSV</sequence>
<evidence type="ECO:0000256" key="4">
    <source>
        <dbReference type="ARBA" id="ARBA00022448"/>
    </source>
</evidence>
<evidence type="ECO:0000256" key="1">
    <source>
        <dbReference type="ARBA" id="ARBA00004370"/>
    </source>
</evidence>
<dbReference type="EMBL" id="MU151138">
    <property type="protein sequence ID" value="KAF9449169.1"/>
    <property type="molecule type" value="Genomic_DNA"/>
</dbReference>
<comment type="caution">
    <text evidence="9">The sequence shown here is derived from an EMBL/GenBank/DDBJ whole genome shotgun (WGS) entry which is preliminary data.</text>
</comment>
<evidence type="ECO:0000313" key="9">
    <source>
        <dbReference type="EMBL" id="KAF9449169.1"/>
    </source>
</evidence>
<evidence type="ECO:0000313" key="10">
    <source>
        <dbReference type="Proteomes" id="UP000807342"/>
    </source>
</evidence>
<dbReference type="InterPro" id="IPR000711">
    <property type="entry name" value="ATPase_OSCP/dsu"/>
</dbReference>
<dbReference type="Pfam" id="PF00213">
    <property type="entry name" value="OSCP"/>
    <property type="match status" value="1"/>
</dbReference>
<protein>
    <recommendedName>
        <fullName evidence="3">ATP synthase subunit 5, mitochondrial</fullName>
    </recommendedName>
</protein>
<dbReference type="GO" id="GO:0016020">
    <property type="term" value="C:membrane"/>
    <property type="evidence" value="ECO:0007669"/>
    <property type="project" value="UniProtKB-SubCell"/>
</dbReference>
<dbReference type="Proteomes" id="UP000807342">
    <property type="component" value="Unassembled WGS sequence"/>
</dbReference>
<dbReference type="SUPFAM" id="SSF47928">
    <property type="entry name" value="N-terminal domain of the delta subunit of the F1F0-ATP synthase"/>
    <property type="match status" value="1"/>
</dbReference>
<evidence type="ECO:0000256" key="8">
    <source>
        <dbReference type="ARBA" id="ARBA00023310"/>
    </source>
</evidence>
<keyword evidence="5" id="KW-0375">Hydrogen ion transport</keyword>
<proteinExistence type="inferred from homology"/>
<dbReference type="InterPro" id="IPR026015">
    <property type="entry name" value="ATP_synth_OSCP/delta_N_sf"/>
</dbReference>
<keyword evidence="7" id="KW-0472">Membrane</keyword>
<evidence type="ECO:0000256" key="3">
    <source>
        <dbReference type="ARBA" id="ARBA00014723"/>
    </source>
</evidence>
<comment type="similarity">
    <text evidence="2">Belongs to the ATPase delta chain family.</text>
</comment>
<organism evidence="9 10">
    <name type="scientific">Macrolepiota fuliginosa MF-IS2</name>
    <dbReference type="NCBI Taxonomy" id="1400762"/>
    <lineage>
        <taxon>Eukaryota</taxon>
        <taxon>Fungi</taxon>
        <taxon>Dikarya</taxon>
        <taxon>Basidiomycota</taxon>
        <taxon>Agaricomycotina</taxon>
        <taxon>Agaricomycetes</taxon>
        <taxon>Agaricomycetidae</taxon>
        <taxon>Agaricales</taxon>
        <taxon>Agaricineae</taxon>
        <taxon>Agaricaceae</taxon>
        <taxon>Macrolepiota</taxon>
    </lineage>
</organism>
<accession>A0A9P6C5A0</accession>
<evidence type="ECO:0000256" key="5">
    <source>
        <dbReference type="ARBA" id="ARBA00022781"/>
    </source>
</evidence>
<dbReference type="PRINTS" id="PR00125">
    <property type="entry name" value="ATPASEDELTA"/>
</dbReference>
<dbReference type="NCBIfam" id="TIGR01145">
    <property type="entry name" value="ATP_synt_delta"/>
    <property type="match status" value="1"/>
</dbReference>
<dbReference type="PANTHER" id="PTHR11910">
    <property type="entry name" value="ATP SYNTHASE DELTA CHAIN"/>
    <property type="match status" value="1"/>
</dbReference>
<keyword evidence="6" id="KW-0406">Ion transport</keyword>
<keyword evidence="8" id="KW-0066">ATP synthesis</keyword>
<comment type="subcellular location">
    <subcellularLocation>
        <location evidence="1">Membrane</location>
    </subcellularLocation>
</comment>
<keyword evidence="4" id="KW-0813">Transport</keyword>
<keyword evidence="10" id="KW-1185">Reference proteome</keyword>
<reference evidence="9" key="1">
    <citation type="submission" date="2020-11" db="EMBL/GenBank/DDBJ databases">
        <authorList>
            <consortium name="DOE Joint Genome Institute"/>
            <person name="Ahrendt S."/>
            <person name="Riley R."/>
            <person name="Andreopoulos W."/>
            <person name="Labutti K."/>
            <person name="Pangilinan J."/>
            <person name="Ruiz-Duenas F.J."/>
            <person name="Barrasa J.M."/>
            <person name="Sanchez-Garcia M."/>
            <person name="Camarero S."/>
            <person name="Miyauchi S."/>
            <person name="Serrano A."/>
            <person name="Linde D."/>
            <person name="Babiker R."/>
            <person name="Drula E."/>
            <person name="Ayuso-Fernandez I."/>
            <person name="Pacheco R."/>
            <person name="Padilla G."/>
            <person name="Ferreira P."/>
            <person name="Barriuso J."/>
            <person name="Kellner H."/>
            <person name="Castanera R."/>
            <person name="Alfaro M."/>
            <person name="Ramirez L."/>
            <person name="Pisabarro A.G."/>
            <person name="Kuo A."/>
            <person name="Tritt A."/>
            <person name="Lipzen A."/>
            <person name="He G."/>
            <person name="Yan M."/>
            <person name="Ng V."/>
            <person name="Cullen D."/>
            <person name="Martin F."/>
            <person name="Rosso M.-N."/>
            <person name="Henrissat B."/>
            <person name="Hibbett D."/>
            <person name="Martinez A.T."/>
            <person name="Grigoriev I.V."/>
        </authorList>
    </citation>
    <scope>NUCLEOTIDE SEQUENCE</scope>
    <source>
        <strain evidence="9">MF-IS2</strain>
    </source>
</reference>
<dbReference type="OrthoDB" id="1262810at2759"/>
<dbReference type="Gene3D" id="1.10.520.20">
    <property type="entry name" value="N-terminal domain of the delta subunit of the F1F0-ATP synthase"/>
    <property type="match status" value="1"/>
</dbReference>
<name>A0A9P6C5A0_9AGAR</name>
<dbReference type="HAMAP" id="MF_01416">
    <property type="entry name" value="ATP_synth_delta_bact"/>
    <property type="match status" value="1"/>
</dbReference>
<dbReference type="AlphaFoldDB" id="A0A9P6C5A0"/>
<evidence type="ECO:0000256" key="7">
    <source>
        <dbReference type="ARBA" id="ARBA00023136"/>
    </source>
</evidence>
<evidence type="ECO:0000256" key="6">
    <source>
        <dbReference type="ARBA" id="ARBA00023065"/>
    </source>
</evidence>
<gene>
    <name evidence="9" type="ORF">P691DRAFT_791429</name>
</gene>
<evidence type="ECO:0000256" key="2">
    <source>
        <dbReference type="ARBA" id="ARBA00007046"/>
    </source>
</evidence>
<dbReference type="GO" id="GO:0046933">
    <property type="term" value="F:proton-transporting ATP synthase activity, rotational mechanism"/>
    <property type="evidence" value="ECO:0007669"/>
    <property type="project" value="InterPro"/>
</dbReference>